<comment type="caution">
    <text evidence="3">The sequence shown here is derived from an EMBL/GenBank/DDBJ whole genome shotgun (WGS) entry which is preliminary data.</text>
</comment>
<organism evidence="3 4">
    <name type="scientific">Pacificimonas aurantium</name>
    <dbReference type="NCBI Taxonomy" id="1250540"/>
    <lineage>
        <taxon>Bacteria</taxon>
        <taxon>Pseudomonadati</taxon>
        <taxon>Pseudomonadota</taxon>
        <taxon>Alphaproteobacteria</taxon>
        <taxon>Sphingomonadales</taxon>
        <taxon>Sphingosinicellaceae</taxon>
        <taxon>Pacificimonas</taxon>
    </lineage>
</organism>
<gene>
    <name evidence="3" type="ORF">KCN53_00130</name>
</gene>
<dbReference type="Pfam" id="PF20256">
    <property type="entry name" value="MoCoBD_2"/>
    <property type="match status" value="2"/>
</dbReference>
<evidence type="ECO:0000313" key="3">
    <source>
        <dbReference type="EMBL" id="MBZ6377037.1"/>
    </source>
</evidence>
<dbReference type="Proteomes" id="UP000824621">
    <property type="component" value="Unassembled WGS sequence"/>
</dbReference>
<dbReference type="InterPro" id="IPR052516">
    <property type="entry name" value="N-heterocyclic_Hydroxylase"/>
</dbReference>
<proteinExistence type="predicted"/>
<keyword evidence="4" id="KW-1185">Reference proteome</keyword>
<dbReference type="Gene3D" id="3.90.1170.50">
    <property type="entry name" value="Aldehyde oxidase/xanthine dehydrogenase, a/b hammerhead"/>
    <property type="match status" value="1"/>
</dbReference>
<dbReference type="InterPro" id="IPR012368">
    <property type="entry name" value="OxRdtase_Mopterin-bd_su_IorB"/>
</dbReference>
<dbReference type="SUPFAM" id="SSF54665">
    <property type="entry name" value="CO dehydrogenase molybdoprotein N-domain-like"/>
    <property type="match status" value="1"/>
</dbReference>
<dbReference type="PANTHER" id="PTHR47495:SF2">
    <property type="entry name" value="ALDEHYDE DEHYDROGENASE"/>
    <property type="match status" value="1"/>
</dbReference>
<name>A0ABS7WF67_9SPHN</name>
<dbReference type="EMBL" id="JAGSGB010000001">
    <property type="protein sequence ID" value="MBZ6377037.1"/>
    <property type="molecule type" value="Genomic_DNA"/>
</dbReference>
<dbReference type="InterPro" id="IPR008274">
    <property type="entry name" value="AldOxase/xan_DH_MoCoBD1"/>
</dbReference>
<dbReference type="RefSeq" id="WP_143712204.1">
    <property type="nucleotide sequence ID" value="NZ_JAGSGB010000001.1"/>
</dbReference>
<dbReference type="Pfam" id="PF02738">
    <property type="entry name" value="MoCoBD_1"/>
    <property type="match status" value="1"/>
</dbReference>
<dbReference type="InterPro" id="IPR046867">
    <property type="entry name" value="AldOxase/xan_DH_MoCoBD2"/>
</dbReference>
<evidence type="ECO:0000259" key="2">
    <source>
        <dbReference type="SMART" id="SM01008"/>
    </source>
</evidence>
<dbReference type="PIRSF" id="PIRSF036389">
    <property type="entry name" value="IOR_B"/>
    <property type="match status" value="1"/>
</dbReference>
<feature type="transmembrane region" description="Helical" evidence="1">
    <location>
        <begin position="21"/>
        <end position="38"/>
    </location>
</feature>
<protein>
    <submittedName>
        <fullName evidence="3">Xanthine dehydrogenase family protein molybdopterin-binding subunit</fullName>
    </submittedName>
</protein>
<dbReference type="PANTHER" id="PTHR47495">
    <property type="entry name" value="ALDEHYDE DEHYDROGENASE"/>
    <property type="match status" value="1"/>
</dbReference>
<evidence type="ECO:0000256" key="1">
    <source>
        <dbReference type="SAM" id="Phobius"/>
    </source>
</evidence>
<sequence length="750" mass="79436">MDAGPIKSEKPPRRGLTRRNLLIGMGGAAGLAIGYAVWPRERSIPIPVRDDETAINAFLKFAPDGSITVAVPQAEMGQGVYTALPQLLAHELGADWQRIGVEPATLAPEYANRAFVENVGEGMPSLLGGIARWAAVTVVERFELQATGGSTSVMAFWQPLRVAGAAAREMLLRAAGRRLGVSPDSLDTDNGFVAAKDGTRIAFADLLDAVDPNDLPEEPRLRDGPGLLGKAVPRLDIPSKVNGSAQFGADVRLPGMVYAAVRGAPIGAGARRRFGPAAAREMPGVLDIVPGEGWYAVVAETWWQARQALDAVDIEYDSGSLANSEEIDAALADALEDPDAGTAFTDRGDVETAVGGGLSADYGAPFLAHACLEPMTATVRIDGDRAEVWAPTQSQTLTAWKAADALDMPMRRVRVYPTMLGGGFGRKAEVDAVVQAASIAREVGRPVQLIWHREQDMVHDKFRPPVRARLRGAVGPDKRLKAMDIKLAAPNLGASMAARMAPGILSGMAGAGGDSASMVAGLSELPYDIPALRVRHADVETPVELGYWRSVEYSYAPFLTESFIDELAAQAGVDPLEFRLRHLDADSRAAKVIMLAAAQGTLLGAADEGVGRGLAYCRSFGTHVAQVAEVEMIGGGQFEVRRVTCVVDCGQVVNPDIVKAQMEGGIIFGLSAALYGDISFAAGETEQQNFDLYRLVSLYDAPEIDVHIVDSEEAPGGVGEPGVPPIAPAVANAVFRASGTRLRSMPFMGF</sequence>
<keyword evidence="1" id="KW-0812">Transmembrane</keyword>
<dbReference type="InterPro" id="IPR000674">
    <property type="entry name" value="Ald_Oxase/Xan_DH_a/b"/>
</dbReference>
<feature type="domain" description="Aldehyde oxidase/xanthine dehydrogenase a/b hammerhead" evidence="2">
    <location>
        <begin position="242"/>
        <end position="320"/>
    </location>
</feature>
<dbReference type="InterPro" id="IPR037165">
    <property type="entry name" value="AldOxase/xan_DH_Mopterin-bd_sf"/>
</dbReference>
<dbReference type="InterPro" id="IPR036856">
    <property type="entry name" value="Ald_Oxase/Xan_DH_a/b_sf"/>
</dbReference>
<evidence type="ECO:0000313" key="4">
    <source>
        <dbReference type="Proteomes" id="UP000824621"/>
    </source>
</evidence>
<dbReference type="Gene3D" id="3.30.365.10">
    <property type="entry name" value="Aldehyde oxidase/xanthine dehydrogenase, molybdopterin binding domain"/>
    <property type="match status" value="4"/>
</dbReference>
<reference evidence="3 4" key="1">
    <citation type="submission" date="2021-04" db="EMBL/GenBank/DDBJ databases">
        <authorList>
            <person name="Pira H."/>
            <person name="Risdian C."/>
            <person name="Wink J."/>
        </authorList>
    </citation>
    <scope>NUCLEOTIDE SEQUENCE [LARGE SCALE GENOMIC DNA]</scope>
    <source>
        <strain evidence="3 4">DSM 107782</strain>
    </source>
</reference>
<accession>A0ABS7WF67</accession>
<dbReference type="SUPFAM" id="SSF56003">
    <property type="entry name" value="Molybdenum cofactor-binding domain"/>
    <property type="match status" value="2"/>
</dbReference>
<dbReference type="SMART" id="SM01008">
    <property type="entry name" value="Ald_Xan_dh_C"/>
    <property type="match status" value="1"/>
</dbReference>
<keyword evidence="1" id="KW-1133">Transmembrane helix</keyword>
<keyword evidence="1" id="KW-0472">Membrane</keyword>